<organism evidence="1 2">
    <name type="scientific">Micromonospora craterilacus</name>
    <dbReference type="NCBI Taxonomy" id="1655439"/>
    <lineage>
        <taxon>Bacteria</taxon>
        <taxon>Bacillati</taxon>
        <taxon>Actinomycetota</taxon>
        <taxon>Actinomycetes</taxon>
        <taxon>Micromonosporales</taxon>
        <taxon>Micromonosporaceae</taxon>
        <taxon>Micromonospora</taxon>
    </lineage>
</organism>
<dbReference type="EMBL" id="POTY01000103">
    <property type="protein sequence ID" value="PZG16547.1"/>
    <property type="molecule type" value="Genomic_DNA"/>
</dbReference>
<sequence length="153" mass="16732">MVTAGATMYPTTDEMSQALDRIRQAGESTYRDTFAGLEVVPEEGYAIVYGVPSPEFEAFVRDAAQGQCVVLRNAAHSFAELNALQDRIMVDWDLWRTRGIDISSIGARHDGSGVEVGTLDVEKARAELPEHYDTDIPIIVEQAGPVAFLSDRG</sequence>
<name>A0A2W2F4Q5_9ACTN</name>
<dbReference type="OrthoDB" id="3215293at2"/>
<dbReference type="RefSeq" id="WP_158566412.1">
    <property type="nucleotide sequence ID" value="NZ_POTY01000103.1"/>
</dbReference>
<keyword evidence="2" id="KW-1185">Reference proteome</keyword>
<evidence type="ECO:0000313" key="1">
    <source>
        <dbReference type="EMBL" id="PZG16547.1"/>
    </source>
</evidence>
<comment type="caution">
    <text evidence="1">The sequence shown here is derived from an EMBL/GenBank/DDBJ whole genome shotgun (WGS) entry which is preliminary data.</text>
</comment>
<evidence type="ECO:0000313" key="2">
    <source>
        <dbReference type="Proteomes" id="UP000248924"/>
    </source>
</evidence>
<gene>
    <name evidence="1" type="ORF">C1I95_17290</name>
</gene>
<protein>
    <submittedName>
        <fullName evidence="1">Uncharacterized protein</fullName>
    </submittedName>
</protein>
<reference evidence="1 2" key="1">
    <citation type="submission" date="2018-01" db="EMBL/GenBank/DDBJ databases">
        <title>Draft genome sequence of Jishengella sp. NA12.</title>
        <authorList>
            <person name="Sahin N."/>
            <person name="Ay H."/>
            <person name="Saygin H."/>
        </authorList>
    </citation>
    <scope>NUCLEOTIDE SEQUENCE [LARGE SCALE GENOMIC DNA]</scope>
    <source>
        <strain evidence="1 2">NA12</strain>
    </source>
</reference>
<dbReference type="AlphaFoldDB" id="A0A2W2F4Q5"/>
<proteinExistence type="predicted"/>
<dbReference type="Proteomes" id="UP000248924">
    <property type="component" value="Unassembled WGS sequence"/>
</dbReference>
<accession>A0A2W2F4Q5</accession>